<evidence type="ECO:0000259" key="5">
    <source>
        <dbReference type="PROSITE" id="PS50850"/>
    </source>
</evidence>
<dbReference type="InterPro" id="IPR020846">
    <property type="entry name" value="MFS_dom"/>
</dbReference>
<keyword evidence="4" id="KW-0812">Transmembrane</keyword>
<evidence type="ECO:0000313" key="7">
    <source>
        <dbReference type="Proteomes" id="UP000726737"/>
    </source>
</evidence>
<dbReference type="OrthoDB" id="6499973at2759"/>
<dbReference type="Gene3D" id="1.20.1250.20">
    <property type="entry name" value="MFS general substrate transporter like domains"/>
    <property type="match status" value="1"/>
</dbReference>
<dbReference type="PANTHER" id="PTHR11360:SF284">
    <property type="entry name" value="EG:103B4.3 PROTEIN-RELATED"/>
    <property type="match status" value="1"/>
</dbReference>
<organism evidence="6 7">
    <name type="scientific">Mortierella polycephala</name>
    <dbReference type="NCBI Taxonomy" id="41804"/>
    <lineage>
        <taxon>Eukaryota</taxon>
        <taxon>Fungi</taxon>
        <taxon>Fungi incertae sedis</taxon>
        <taxon>Mucoromycota</taxon>
        <taxon>Mortierellomycotina</taxon>
        <taxon>Mortierellomycetes</taxon>
        <taxon>Mortierellales</taxon>
        <taxon>Mortierellaceae</taxon>
        <taxon>Mortierella</taxon>
    </lineage>
</organism>
<dbReference type="Pfam" id="PF07690">
    <property type="entry name" value="MFS_1"/>
    <property type="match status" value="1"/>
</dbReference>
<evidence type="ECO:0000256" key="1">
    <source>
        <dbReference type="ARBA" id="ARBA00004141"/>
    </source>
</evidence>
<name>A0A9P6QBL0_9FUNG</name>
<dbReference type="AlphaFoldDB" id="A0A9P6QBL0"/>
<feature type="compositionally biased region" description="Basic and acidic residues" evidence="3">
    <location>
        <begin position="41"/>
        <end position="50"/>
    </location>
</feature>
<feature type="domain" description="Major facilitator superfamily (MFS) profile" evidence="5">
    <location>
        <begin position="272"/>
        <end position="466"/>
    </location>
</feature>
<keyword evidence="4" id="KW-1133">Transmembrane helix</keyword>
<feature type="transmembrane region" description="Helical" evidence="4">
    <location>
        <begin position="397"/>
        <end position="423"/>
    </location>
</feature>
<dbReference type="PANTHER" id="PTHR11360">
    <property type="entry name" value="MONOCARBOXYLATE TRANSPORTER"/>
    <property type="match status" value="1"/>
</dbReference>
<feature type="transmembrane region" description="Helical" evidence="4">
    <location>
        <begin position="152"/>
        <end position="170"/>
    </location>
</feature>
<feature type="region of interest" description="Disordered" evidence="3">
    <location>
        <begin position="1"/>
        <end position="71"/>
    </location>
</feature>
<feature type="transmembrane region" description="Helical" evidence="4">
    <location>
        <begin position="196"/>
        <end position="215"/>
    </location>
</feature>
<dbReference type="GO" id="GO:0022857">
    <property type="term" value="F:transmembrane transporter activity"/>
    <property type="evidence" value="ECO:0007669"/>
    <property type="project" value="InterPro"/>
</dbReference>
<evidence type="ECO:0000256" key="2">
    <source>
        <dbReference type="ARBA" id="ARBA00006727"/>
    </source>
</evidence>
<dbReference type="Proteomes" id="UP000726737">
    <property type="component" value="Unassembled WGS sequence"/>
</dbReference>
<feature type="transmembrane region" description="Helical" evidence="4">
    <location>
        <begin position="435"/>
        <end position="454"/>
    </location>
</feature>
<dbReference type="EMBL" id="JAAAJA010000107">
    <property type="protein sequence ID" value="KAG0262074.1"/>
    <property type="molecule type" value="Genomic_DNA"/>
</dbReference>
<gene>
    <name evidence="6" type="ORF">BG011_000349</name>
</gene>
<sequence length="466" mass="48926">MAVENKSAGHESNVREEHTMIHGLDQQKQDPQQSPQPAVTLKDDLSEKEFQGSSASSTVQEPFDASESQTSPMIAPPDGGYGWVVVGACFLNNFSMLGVMFSWGIFQQLYSSEIFPGQAAAVSWIGTLAFGCMYIIGGVFSLFAARIGYRKMIWMGSILVAGGCVSASFATELGAAMANPCILAAPPQWFVARRGMASGFAISGSGVGGLVFSVLIEKLNASIGHRWCLRVLAIVVWCAMIISGSLMRQFSATGAKAVSVSMKDVEVMKQPAFRTMLAAVLMTSFGYFAPLNLLPSYAVDHNLSQAQGAMLNSFLNGASFIGRFVGGIFGDRFGLVNLILFCVVASSLTTLLIWMFAASLPVLLVYVILYGLLGGGFISLLAPVLAEQFGTGSVTILVGVTFGVNGLGSLTGTPIATAILASLGGGEFGGNGYKGAIGFVGGSMALGACVLFYLRCKVGGKRMPNT</sequence>
<feature type="compositionally biased region" description="Basic and acidic residues" evidence="3">
    <location>
        <begin position="7"/>
        <end position="28"/>
    </location>
</feature>
<feature type="transmembrane region" description="Helical" evidence="4">
    <location>
        <begin position="121"/>
        <end position="145"/>
    </location>
</feature>
<protein>
    <recommendedName>
        <fullName evidence="5">Major facilitator superfamily (MFS) profile domain-containing protein</fullName>
    </recommendedName>
</protein>
<comment type="subcellular location">
    <subcellularLocation>
        <location evidence="1">Membrane</location>
        <topology evidence="1">Multi-pass membrane protein</topology>
    </subcellularLocation>
</comment>
<evidence type="ECO:0000256" key="4">
    <source>
        <dbReference type="SAM" id="Phobius"/>
    </source>
</evidence>
<dbReference type="SUPFAM" id="SSF103473">
    <property type="entry name" value="MFS general substrate transporter"/>
    <property type="match status" value="1"/>
</dbReference>
<reference evidence="6" key="1">
    <citation type="journal article" date="2020" name="Fungal Divers.">
        <title>Resolving the Mortierellaceae phylogeny through synthesis of multi-gene phylogenetics and phylogenomics.</title>
        <authorList>
            <person name="Vandepol N."/>
            <person name="Liber J."/>
            <person name="Desiro A."/>
            <person name="Na H."/>
            <person name="Kennedy M."/>
            <person name="Barry K."/>
            <person name="Grigoriev I.V."/>
            <person name="Miller A.N."/>
            <person name="O'Donnell K."/>
            <person name="Stajich J.E."/>
            <person name="Bonito G."/>
        </authorList>
    </citation>
    <scope>NUCLEOTIDE SEQUENCE</scope>
    <source>
        <strain evidence="6">KOD948</strain>
    </source>
</reference>
<feature type="transmembrane region" description="Helical" evidence="4">
    <location>
        <begin position="363"/>
        <end position="385"/>
    </location>
</feature>
<proteinExistence type="inferred from homology"/>
<evidence type="ECO:0000313" key="6">
    <source>
        <dbReference type="EMBL" id="KAG0262074.1"/>
    </source>
</evidence>
<evidence type="ECO:0000256" key="3">
    <source>
        <dbReference type="SAM" id="MobiDB-lite"/>
    </source>
</evidence>
<feature type="compositionally biased region" description="Polar residues" evidence="3">
    <location>
        <begin position="51"/>
        <end position="71"/>
    </location>
</feature>
<comment type="similarity">
    <text evidence="2">Belongs to the major facilitator superfamily. Monocarboxylate porter (TC 2.A.1.13) family.</text>
</comment>
<dbReference type="InterPro" id="IPR036259">
    <property type="entry name" value="MFS_trans_sf"/>
</dbReference>
<dbReference type="GO" id="GO:0016020">
    <property type="term" value="C:membrane"/>
    <property type="evidence" value="ECO:0007669"/>
    <property type="project" value="UniProtKB-SubCell"/>
</dbReference>
<dbReference type="PROSITE" id="PS50850">
    <property type="entry name" value="MFS"/>
    <property type="match status" value="1"/>
</dbReference>
<keyword evidence="7" id="KW-1185">Reference proteome</keyword>
<dbReference type="InterPro" id="IPR011701">
    <property type="entry name" value="MFS"/>
</dbReference>
<feature type="transmembrane region" description="Helical" evidence="4">
    <location>
        <begin position="333"/>
        <end position="357"/>
    </location>
</feature>
<feature type="transmembrane region" description="Helical" evidence="4">
    <location>
        <begin position="81"/>
        <end position="106"/>
    </location>
</feature>
<feature type="transmembrane region" description="Helical" evidence="4">
    <location>
        <begin position="227"/>
        <end position="247"/>
    </location>
</feature>
<keyword evidence="4" id="KW-0472">Membrane</keyword>
<feature type="transmembrane region" description="Helical" evidence="4">
    <location>
        <begin position="272"/>
        <end position="294"/>
    </location>
</feature>
<dbReference type="InterPro" id="IPR050327">
    <property type="entry name" value="Proton-linked_MCT"/>
</dbReference>
<comment type="caution">
    <text evidence="6">The sequence shown here is derived from an EMBL/GenBank/DDBJ whole genome shotgun (WGS) entry which is preliminary data.</text>
</comment>
<accession>A0A9P6QBL0</accession>